<dbReference type="AlphaFoldDB" id="A0A193KUF7"/>
<keyword evidence="6 10" id="KW-0472">Membrane</keyword>
<reference evidence="12" key="1">
    <citation type="journal article" date="2016" name="PLoS Biol.">
        <title>GPCRs Direct Germline Development and Somatic Gonad Function in Planarians.</title>
        <authorList>
            <person name="Saberi A."/>
            <person name="Jamal A."/>
            <person name="Beets I."/>
            <person name="Schoofs L."/>
            <person name="Newmark P.A."/>
        </authorList>
    </citation>
    <scope>NUCLEOTIDE SEQUENCE</scope>
</reference>
<keyword evidence="7 9" id="KW-0675">Receptor</keyword>
<name>A0A193KUF7_SCHMD</name>
<evidence type="ECO:0000256" key="3">
    <source>
        <dbReference type="ARBA" id="ARBA00022692"/>
    </source>
</evidence>
<evidence type="ECO:0000256" key="7">
    <source>
        <dbReference type="ARBA" id="ARBA00023170"/>
    </source>
</evidence>
<dbReference type="PROSITE" id="PS50262">
    <property type="entry name" value="G_PROTEIN_RECEP_F1_2"/>
    <property type="match status" value="1"/>
</dbReference>
<dbReference type="GO" id="GO:0004983">
    <property type="term" value="F:neuropeptide Y receptor activity"/>
    <property type="evidence" value="ECO:0007669"/>
    <property type="project" value="InterPro"/>
</dbReference>
<dbReference type="GO" id="GO:0005886">
    <property type="term" value="C:plasma membrane"/>
    <property type="evidence" value="ECO:0007669"/>
    <property type="project" value="TreeGrafter"/>
</dbReference>
<evidence type="ECO:0000259" key="11">
    <source>
        <dbReference type="PROSITE" id="PS50262"/>
    </source>
</evidence>
<dbReference type="Pfam" id="PF00001">
    <property type="entry name" value="7tm_1"/>
    <property type="match status" value="1"/>
</dbReference>
<evidence type="ECO:0000256" key="1">
    <source>
        <dbReference type="ARBA" id="ARBA00004141"/>
    </source>
</evidence>
<evidence type="ECO:0000256" key="4">
    <source>
        <dbReference type="ARBA" id="ARBA00022989"/>
    </source>
</evidence>
<dbReference type="PRINTS" id="PR00237">
    <property type="entry name" value="GPCRRHODOPSN"/>
</dbReference>
<dbReference type="InterPro" id="IPR000276">
    <property type="entry name" value="GPCR_Rhodpsn"/>
</dbReference>
<evidence type="ECO:0000256" key="2">
    <source>
        <dbReference type="ARBA" id="ARBA00010663"/>
    </source>
</evidence>
<feature type="domain" description="G-protein coupled receptors family 1 profile" evidence="11">
    <location>
        <begin position="45"/>
        <end position="303"/>
    </location>
</feature>
<dbReference type="InterPro" id="IPR017452">
    <property type="entry name" value="GPCR_Rhodpsn_7TM"/>
</dbReference>
<proteinExistence type="evidence at transcript level"/>
<comment type="similarity">
    <text evidence="2 9">Belongs to the G-protein coupled receptor 1 family.</text>
</comment>
<protein>
    <submittedName>
        <fullName evidence="12">GCR009</fullName>
    </submittedName>
</protein>
<dbReference type="Gene3D" id="1.20.1070.10">
    <property type="entry name" value="Rhodopsin 7-helix transmembrane proteins"/>
    <property type="match status" value="1"/>
</dbReference>
<feature type="transmembrane region" description="Helical" evidence="10">
    <location>
        <begin position="148"/>
        <end position="171"/>
    </location>
</feature>
<dbReference type="PANTHER" id="PTHR45695">
    <property type="entry name" value="LEUCOKININ RECEPTOR-RELATED"/>
    <property type="match status" value="1"/>
</dbReference>
<evidence type="ECO:0000256" key="6">
    <source>
        <dbReference type="ARBA" id="ARBA00023136"/>
    </source>
</evidence>
<keyword evidence="4 10" id="KW-1133">Transmembrane helix</keyword>
<keyword evidence="8 9" id="KW-0807">Transducer</keyword>
<dbReference type="InterPro" id="IPR000611">
    <property type="entry name" value="NPY_rcpt"/>
</dbReference>
<gene>
    <name evidence="12" type="primary">gcr009</name>
</gene>
<sequence length="442" mass="51022">METTVANRFPNNSIKNGSDQIPWTFNEKVMIIISYSTSISLSLFGNVVVIIVFWLGTCRPNRNNEVRQFLTNLAVSDLLISLFCVPFTFTYILLWDWPFPYLFCPVVLSIQLLAVTASSITNMVIGLDRFWVVIYPMKSRITRKRSGLVIGCIWVSSILFSSVQCFVSRASIREGGYTECSENWNNNNLQISYTISILLITYFLPLIVLTVTYTIVGIKLWKRSLPGEADEIRDAKHMKSKVKVIKMLSIIVICFGLCWLPLHLFFVVTHVNQSQGYTKNLNIAYVVCHWIAMSNSFVNPVVYSFMNDSFKSDFRWLVYHKCCGLCQRQSWSRKINFNTTSARNSVSNNFSPALTIQNRKYNDKFPSRDHSSPERSKEIQFLFNKDNNECVNHNSIDLPREFQVKSKPLSTNMNKIKILILDAEVEKNRIFTNQNYQIITQL</sequence>
<evidence type="ECO:0000256" key="5">
    <source>
        <dbReference type="ARBA" id="ARBA00023040"/>
    </source>
</evidence>
<evidence type="ECO:0000256" key="9">
    <source>
        <dbReference type="RuleBase" id="RU000688"/>
    </source>
</evidence>
<keyword evidence="3 9" id="KW-0812">Transmembrane</keyword>
<dbReference type="PANTHER" id="PTHR45695:SF9">
    <property type="entry name" value="LEUCOKININ RECEPTOR"/>
    <property type="match status" value="1"/>
</dbReference>
<dbReference type="PROSITE" id="PS00237">
    <property type="entry name" value="G_PROTEIN_RECEP_F1_1"/>
    <property type="match status" value="1"/>
</dbReference>
<organism evidence="12">
    <name type="scientific">Schmidtea mediterranea</name>
    <name type="common">Freshwater planarian flatworm</name>
    <dbReference type="NCBI Taxonomy" id="79327"/>
    <lineage>
        <taxon>Eukaryota</taxon>
        <taxon>Metazoa</taxon>
        <taxon>Spiralia</taxon>
        <taxon>Lophotrochozoa</taxon>
        <taxon>Platyhelminthes</taxon>
        <taxon>Rhabditophora</taxon>
        <taxon>Seriata</taxon>
        <taxon>Tricladida</taxon>
        <taxon>Continenticola</taxon>
        <taxon>Geoplanoidea</taxon>
        <taxon>Dugesiidae</taxon>
        <taxon>Schmidtea</taxon>
    </lineage>
</organism>
<keyword evidence="5 9" id="KW-0297">G-protein coupled receptor</keyword>
<accession>A0A193KUF7</accession>
<feature type="transmembrane region" description="Helical" evidence="10">
    <location>
        <begin position="69"/>
        <end position="94"/>
    </location>
</feature>
<feature type="transmembrane region" description="Helical" evidence="10">
    <location>
        <begin position="247"/>
        <end position="271"/>
    </location>
</feature>
<comment type="subcellular location">
    <subcellularLocation>
        <location evidence="1">Membrane</location>
        <topology evidence="1">Multi-pass membrane protein</topology>
    </subcellularLocation>
</comment>
<dbReference type="OrthoDB" id="5981855at2759"/>
<feature type="transmembrane region" description="Helical" evidence="10">
    <location>
        <begin position="283"/>
        <end position="306"/>
    </location>
</feature>
<dbReference type="PRINTS" id="PR01012">
    <property type="entry name" value="NRPEPTIDEYR"/>
</dbReference>
<dbReference type="EMBL" id="KX018830">
    <property type="protein sequence ID" value="ANO38991.1"/>
    <property type="molecule type" value="mRNA"/>
</dbReference>
<feature type="transmembrane region" description="Helical" evidence="10">
    <location>
        <begin position="32"/>
        <end position="57"/>
    </location>
</feature>
<feature type="transmembrane region" description="Helical" evidence="10">
    <location>
        <begin position="100"/>
        <end position="127"/>
    </location>
</feature>
<evidence type="ECO:0000313" key="12">
    <source>
        <dbReference type="EMBL" id="ANO38991.1"/>
    </source>
</evidence>
<evidence type="ECO:0000256" key="10">
    <source>
        <dbReference type="SAM" id="Phobius"/>
    </source>
</evidence>
<feature type="transmembrane region" description="Helical" evidence="10">
    <location>
        <begin position="191"/>
        <end position="216"/>
    </location>
</feature>
<evidence type="ECO:0000256" key="8">
    <source>
        <dbReference type="ARBA" id="ARBA00023224"/>
    </source>
</evidence>
<dbReference type="SUPFAM" id="SSF81321">
    <property type="entry name" value="Family A G protein-coupled receptor-like"/>
    <property type="match status" value="1"/>
</dbReference>